<reference evidence="1 2" key="1">
    <citation type="submission" date="2012-09" db="EMBL/GenBank/DDBJ databases">
        <title>Celeribacter baekdonensis B30 Genome Sequencing.</title>
        <authorList>
            <person name="Wang W."/>
        </authorList>
    </citation>
    <scope>NUCLEOTIDE SEQUENCE [LARGE SCALE GENOMIC DNA]</scope>
    <source>
        <strain evidence="1 2">B30</strain>
    </source>
</reference>
<dbReference type="SUPFAM" id="SSF52540">
    <property type="entry name" value="P-loop containing nucleoside triphosphate hydrolases"/>
    <property type="match status" value="1"/>
</dbReference>
<dbReference type="STRING" id="1208323.B30_17425"/>
<proteinExistence type="predicted"/>
<dbReference type="InterPro" id="IPR027417">
    <property type="entry name" value="P-loop_NTPase"/>
</dbReference>
<comment type="caution">
    <text evidence="1">The sequence shown here is derived from an EMBL/GenBank/DDBJ whole genome shotgun (WGS) entry which is preliminary data.</text>
</comment>
<keyword evidence="1" id="KW-0449">Lipoprotein</keyword>
<gene>
    <name evidence="1" type="ORF">B30_17425</name>
</gene>
<keyword evidence="2" id="KW-1185">Reference proteome</keyword>
<dbReference type="AlphaFoldDB" id="K2J1X5"/>
<dbReference type="Proteomes" id="UP000006762">
    <property type="component" value="Unassembled WGS sequence"/>
</dbReference>
<dbReference type="Gene3D" id="3.40.50.300">
    <property type="entry name" value="P-loop containing nucleotide triphosphate hydrolases"/>
    <property type="match status" value="1"/>
</dbReference>
<evidence type="ECO:0000313" key="1">
    <source>
        <dbReference type="EMBL" id="EKE68822.1"/>
    </source>
</evidence>
<protein>
    <submittedName>
        <fullName evidence="1">Lipoprotein</fullName>
    </submittedName>
</protein>
<sequence>MGLRTMCAGMCQLCLTPIYMLDIASHRSLIAARRCSCYVPIMRVDFHTVFPLRRARVHEVYGPGSMSFAAMAAAGACLWIRESWLSDTLTPQGLLPMFDPALLLLARPKDQTDALAVAEEALKDGALPFVVLEITRPLNLREGRRLQLAAKAGGTTGLCIIPEGMGSNATDTRWRATPVFDAAEEDSTLMRWEIKRNKSGTLGAWNVRWDQKARRVHVVSPVRE</sequence>
<dbReference type="EMBL" id="AMRK01000012">
    <property type="protein sequence ID" value="EKE68822.1"/>
    <property type="molecule type" value="Genomic_DNA"/>
</dbReference>
<accession>K2J1X5</accession>
<dbReference type="PATRIC" id="fig|1208323.3.peg.3607"/>
<evidence type="ECO:0000313" key="2">
    <source>
        <dbReference type="Proteomes" id="UP000006762"/>
    </source>
</evidence>
<organism evidence="1 2">
    <name type="scientific">Celeribacter baekdonensis B30</name>
    <dbReference type="NCBI Taxonomy" id="1208323"/>
    <lineage>
        <taxon>Bacteria</taxon>
        <taxon>Pseudomonadati</taxon>
        <taxon>Pseudomonadota</taxon>
        <taxon>Alphaproteobacteria</taxon>
        <taxon>Rhodobacterales</taxon>
        <taxon>Roseobacteraceae</taxon>
        <taxon>Celeribacter</taxon>
    </lineage>
</organism>
<name>K2J1X5_9RHOB</name>
<dbReference type="eggNOG" id="COG4544">
    <property type="taxonomic scope" value="Bacteria"/>
</dbReference>